<dbReference type="Pfam" id="PF13308">
    <property type="entry name" value="YARHG"/>
    <property type="match status" value="1"/>
</dbReference>
<accession>A0A161SCY0</accession>
<evidence type="ECO:0000259" key="1">
    <source>
        <dbReference type="SMART" id="SM01324"/>
    </source>
</evidence>
<organism evidence="2 3">
    <name type="scientific">Myroides marinus</name>
    <dbReference type="NCBI Taxonomy" id="703342"/>
    <lineage>
        <taxon>Bacteria</taxon>
        <taxon>Pseudomonadati</taxon>
        <taxon>Bacteroidota</taxon>
        <taxon>Flavobacteriia</taxon>
        <taxon>Flavobacteriales</taxon>
        <taxon>Flavobacteriaceae</taxon>
        <taxon>Myroides</taxon>
    </lineage>
</organism>
<dbReference type="Gene3D" id="1.20.58.1690">
    <property type="match status" value="1"/>
</dbReference>
<proteinExistence type="predicted"/>
<gene>
    <name evidence="2" type="ORF">AV926_12980</name>
</gene>
<keyword evidence="3" id="KW-1185">Reference proteome</keyword>
<evidence type="ECO:0000313" key="2">
    <source>
        <dbReference type="EMBL" id="KZE78355.1"/>
    </source>
</evidence>
<comment type="caution">
    <text evidence="2">The sequence shown here is derived from an EMBL/GenBank/DDBJ whole genome shotgun (WGS) entry which is preliminary data.</text>
</comment>
<feature type="domain" description="YARHG" evidence="1">
    <location>
        <begin position="31"/>
        <end position="108"/>
    </location>
</feature>
<dbReference type="InterPro" id="IPR025582">
    <property type="entry name" value="YARHG_dom"/>
</dbReference>
<dbReference type="RefSeq" id="WP_052243491.1">
    <property type="nucleotide sequence ID" value="NZ_JWJO01000001.1"/>
</dbReference>
<name>A0A161SCY0_9FLAO</name>
<sequence>MNLKCIFINHISLCTLLVILSTTYSLHAQNKKSFSTNYSEESLSKLSLEELALRRNEILARKGYTFTNPLYNDYFTNQKWYTPTTTNTNITLTSTENNQIDLIKKVELQKKEMRAKSIKDLKDLRNALNTNDYNTINRILNLPNDERRIDQQLRKTLNVCDIDDIHWNKSEGIYEASIDNGLNTRVYTIKYSRTQVILSYAQTGASELSMYTYEVSPGYFSESITLYIFDITENGLKFKKIDGAG</sequence>
<reference evidence="2 3" key="1">
    <citation type="submission" date="2016-01" db="EMBL/GenBank/DDBJ databases">
        <title>Whole genome sequencing of Myroides marinus L41.</title>
        <authorList>
            <person name="Hong K.W."/>
        </authorList>
    </citation>
    <scope>NUCLEOTIDE SEQUENCE [LARGE SCALE GENOMIC DNA]</scope>
    <source>
        <strain evidence="2 3">L41</strain>
    </source>
</reference>
<evidence type="ECO:0000313" key="3">
    <source>
        <dbReference type="Proteomes" id="UP000076630"/>
    </source>
</evidence>
<dbReference type="EMBL" id="LQNU01000065">
    <property type="protein sequence ID" value="KZE78355.1"/>
    <property type="molecule type" value="Genomic_DNA"/>
</dbReference>
<dbReference type="OrthoDB" id="353549at2"/>
<dbReference type="AlphaFoldDB" id="A0A161SCY0"/>
<protein>
    <recommendedName>
        <fullName evidence="1">YARHG domain-containing protein</fullName>
    </recommendedName>
</protein>
<dbReference type="Proteomes" id="UP000076630">
    <property type="component" value="Unassembled WGS sequence"/>
</dbReference>
<dbReference type="SMART" id="SM01324">
    <property type="entry name" value="YARHG"/>
    <property type="match status" value="1"/>
</dbReference>
<dbReference type="InterPro" id="IPR038434">
    <property type="entry name" value="YARHG_sf"/>
</dbReference>